<dbReference type="Gene3D" id="2.160.20.10">
    <property type="entry name" value="Single-stranded right-handed beta-helix, Pectin lyase-like"/>
    <property type="match status" value="1"/>
</dbReference>
<protein>
    <recommendedName>
        <fullName evidence="3">Right handed beta helix domain-containing protein</fullName>
    </recommendedName>
</protein>
<evidence type="ECO:0000256" key="2">
    <source>
        <dbReference type="SAM" id="SignalP"/>
    </source>
</evidence>
<dbReference type="SUPFAM" id="SSF51126">
    <property type="entry name" value="Pectin lyase-like"/>
    <property type="match status" value="1"/>
</dbReference>
<keyword evidence="5" id="KW-1185">Reference proteome</keyword>
<dbReference type="OrthoDB" id="180820at2"/>
<dbReference type="EMBL" id="CP036434">
    <property type="protein sequence ID" value="QDV05132.1"/>
    <property type="molecule type" value="Genomic_DNA"/>
</dbReference>
<accession>A0A518EM17</accession>
<evidence type="ECO:0000313" key="5">
    <source>
        <dbReference type="Proteomes" id="UP000320390"/>
    </source>
</evidence>
<organism evidence="4 5">
    <name type="scientific">Saltatorellus ferox</name>
    <dbReference type="NCBI Taxonomy" id="2528018"/>
    <lineage>
        <taxon>Bacteria</taxon>
        <taxon>Pseudomonadati</taxon>
        <taxon>Planctomycetota</taxon>
        <taxon>Planctomycetia</taxon>
        <taxon>Planctomycetia incertae sedis</taxon>
        <taxon>Saltatorellus</taxon>
    </lineage>
</organism>
<dbReference type="Pfam" id="PF13229">
    <property type="entry name" value="Beta_helix"/>
    <property type="match status" value="1"/>
</dbReference>
<feature type="chain" id="PRO_5022036776" description="Right handed beta helix domain-containing protein" evidence="2">
    <location>
        <begin position="23"/>
        <end position="423"/>
    </location>
</feature>
<evidence type="ECO:0000313" key="4">
    <source>
        <dbReference type="EMBL" id="QDV05132.1"/>
    </source>
</evidence>
<evidence type="ECO:0000256" key="1">
    <source>
        <dbReference type="SAM" id="MobiDB-lite"/>
    </source>
</evidence>
<gene>
    <name evidence="4" type="ORF">Poly30_06270</name>
</gene>
<dbReference type="SMART" id="SM00710">
    <property type="entry name" value="PbH1"/>
    <property type="match status" value="4"/>
</dbReference>
<dbReference type="AlphaFoldDB" id="A0A518EM17"/>
<name>A0A518EM17_9BACT</name>
<feature type="signal peptide" evidence="2">
    <location>
        <begin position="1"/>
        <end position="22"/>
    </location>
</feature>
<keyword evidence="2" id="KW-0732">Signal</keyword>
<reference evidence="4 5" key="1">
    <citation type="submission" date="2019-02" db="EMBL/GenBank/DDBJ databases">
        <title>Deep-cultivation of Planctomycetes and their phenomic and genomic characterization uncovers novel biology.</title>
        <authorList>
            <person name="Wiegand S."/>
            <person name="Jogler M."/>
            <person name="Boedeker C."/>
            <person name="Pinto D."/>
            <person name="Vollmers J."/>
            <person name="Rivas-Marin E."/>
            <person name="Kohn T."/>
            <person name="Peeters S.H."/>
            <person name="Heuer A."/>
            <person name="Rast P."/>
            <person name="Oberbeckmann S."/>
            <person name="Bunk B."/>
            <person name="Jeske O."/>
            <person name="Meyerdierks A."/>
            <person name="Storesund J.E."/>
            <person name="Kallscheuer N."/>
            <person name="Luecker S."/>
            <person name="Lage O.M."/>
            <person name="Pohl T."/>
            <person name="Merkel B.J."/>
            <person name="Hornburger P."/>
            <person name="Mueller R.-W."/>
            <person name="Bruemmer F."/>
            <person name="Labrenz M."/>
            <person name="Spormann A.M."/>
            <person name="Op den Camp H."/>
            <person name="Overmann J."/>
            <person name="Amann R."/>
            <person name="Jetten M.S.M."/>
            <person name="Mascher T."/>
            <person name="Medema M.H."/>
            <person name="Devos D.P."/>
            <person name="Kaster A.-K."/>
            <person name="Ovreas L."/>
            <person name="Rohde M."/>
            <person name="Galperin M.Y."/>
            <person name="Jogler C."/>
        </authorList>
    </citation>
    <scope>NUCLEOTIDE SEQUENCE [LARGE SCALE GENOMIC DNA]</scope>
    <source>
        <strain evidence="4 5">Poly30</strain>
    </source>
</reference>
<dbReference type="InterPro" id="IPR012334">
    <property type="entry name" value="Pectin_lyas_fold"/>
</dbReference>
<sequence precursor="true">MIRPLIALALLLHLAAAGFAFQKPTASGDFAKPMDPAEPESPYPPGDLDRETPGFFLRGHADDRFRFVPWASERTLTEALARLPKVAPEDRDGPRAEVRMAPGRYIIEQQIVIDSVHRLTVTGDESARFVFADGPNTTTFLGAPANVGDLVLRVDHPERIREGFNYQVYAASNRGDRMLEFSVLAVKDELVYLTRPVQYMPHVREIPAGSQVVEEVNFFRARKCRDLILQGLHCDGRHRGGTRTHTTYCGVYYTGLYVPGKRATTKGLIVRNCSFKNLKGRGVVFYGAEDVLIEGNYFEHIRAQAIEIDHFASGRVRGNVVNGAEVGVMVNDAYESVVEGNVLRYCLDGVRFLEIFDDDWVNSGNIVRDNLIGPGLTSGNSSGVNFFNEGMVDNVVQGNVFVGLKDARRVVRGEGNVIRLDGE</sequence>
<dbReference type="InterPro" id="IPR006626">
    <property type="entry name" value="PbH1"/>
</dbReference>
<feature type="domain" description="Right handed beta helix" evidence="3">
    <location>
        <begin position="267"/>
        <end position="404"/>
    </location>
</feature>
<evidence type="ECO:0000259" key="3">
    <source>
        <dbReference type="Pfam" id="PF13229"/>
    </source>
</evidence>
<feature type="region of interest" description="Disordered" evidence="1">
    <location>
        <begin position="30"/>
        <end position="52"/>
    </location>
</feature>
<dbReference type="RefSeq" id="WP_145194555.1">
    <property type="nucleotide sequence ID" value="NZ_CP036434.1"/>
</dbReference>
<dbReference type="InterPro" id="IPR011050">
    <property type="entry name" value="Pectin_lyase_fold/virulence"/>
</dbReference>
<dbReference type="Proteomes" id="UP000320390">
    <property type="component" value="Chromosome"/>
</dbReference>
<dbReference type="InterPro" id="IPR039448">
    <property type="entry name" value="Beta_helix"/>
</dbReference>
<proteinExistence type="predicted"/>